<dbReference type="GO" id="GO:0008270">
    <property type="term" value="F:zinc ion binding"/>
    <property type="evidence" value="ECO:0007669"/>
    <property type="project" value="UniProtKB-KW"/>
</dbReference>
<evidence type="ECO:0000256" key="1">
    <source>
        <dbReference type="PROSITE-ProRule" id="PRU00042"/>
    </source>
</evidence>
<reference evidence="4 5" key="1">
    <citation type="journal article" date="2015" name="Front. Microbiol.">
        <title>Genome sequence of the plant growth promoting endophytic yeast Rhodotorula graminis WP1.</title>
        <authorList>
            <person name="Firrincieli A."/>
            <person name="Otillar R."/>
            <person name="Salamov A."/>
            <person name="Schmutz J."/>
            <person name="Khan Z."/>
            <person name="Redman R.S."/>
            <person name="Fleck N.D."/>
            <person name="Lindquist E."/>
            <person name="Grigoriev I.V."/>
            <person name="Doty S.L."/>
        </authorList>
    </citation>
    <scope>NUCLEOTIDE SEQUENCE [LARGE SCALE GENOMIC DNA]</scope>
    <source>
        <strain evidence="4 5">WP1</strain>
    </source>
</reference>
<organism evidence="4 5">
    <name type="scientific">Rhodotorula graminis (strain WP1)</name>
    <dbReference type="NCBI Taxonomy" id="578459"/>
    <lineage>
        <taxon>Eukaryota</taxon>
        <taxon>Fungi</taxon>
        <taxon>Dikarya</taxon>
        <taxon>Basidiomycota</taxon>
        <taxon>Pucciniomycotina</taxon>
        <taxon>Microbotryomycetes</taxon>
        <taxon>Sporidiobolales</taxon>
        <taxon>Sporidiobolaceae</taxon>
        <taxon>Rhodotorula</taxon>
    </lineage>
</organism>
<keyword evidence="1" id="KW-0862">Zinc</keyword>
<name>A0A0P9EGY5_RHOGW</name>
<dbReference type="SUPFAM" id="SSF57667">
    <property type="entry name" value="beta-beta-alpha zinc fingers"/>
    <property type="match status" value="1"/>
</dbReference>
<dbReference type="GeneID" id="28979182"/>
<feature type="compositionally biased region" description="Acidic residues" evidence="2">
    <location>
        <begin position="49"/>
        <end position="69"/>
    </location>
</feature>
<keyword evidence="1" id="KW-0479">Metal-binding</keyword>
<feature type="domain" description="C2H2-type" evidence="3">
    <location>
        <begin position="14"/>
        <end position="37"/>
    </location>
</feature>
<protein>
    <recommendedName>
        <fullName evidence="3">C2H2-type domain-containing protein</fullName>
    </recommendedName>
</protein>
<dbReference type="EMBL" id="KQ474086">
    <property type="protein sequence ID" value="KPV72568.1"/>
    <property type="molecule type" value="Genomic_DNA"/>
</dbReference>
<keyword evidence="1" id="KW-0863">Zinc-finger</keyword>
<gene>
    <name evidence="4" type="ORF">RHOBADRAFT_65567</name>
</gene>
<dbReference type="PROSITE" id="PS00028">
    <property type="entry name" value="ZINC_FINGER_C2H2_1"/>
    <property type="match status" value="1"/>
</dbReference>
<keyword evidence="5" id="KW-1185">Reference proteome</keyword>
<dbReference type="InterPro" id="IPR013087">
    <property type="entry name" value="Znf_C2H2_type"/>
</dbReference>
<dbReference type="Proteomes" id="UP000053890">
    <property type="component" value="Unassembled WGS sequence"/>
</dbReference>
<feature type="region of interest" description="Disordered" evidence="2">
    <location>
        <begin position="42"/>
        <end position="81"/>
    </location>
</feature>
<sequence>MASHYKSHLGVREFQCPVCPKMFSRRHDRARHCAAVHDEHIDREGNFAGDDDDDLDRDDDQHDGDEFNFDLDVGVGASGSG</sequence>
<dbReference type="RefSeq" id="XP_018268617.1">
    <property type="nucleotide sequence ID" value="XM_018418735.1"/>
</dbReference>
<evidence type="ECO:0000259" key="3">
    <source>
        <dbReference type="PROSITE" id="PS50157"/>
    </source>
</evidence>
<evidence type="ECO:0000313" key="5">
    <source>
        <dbReference type="Proteomes" id="UP000053890"/>
    </source>
</evidence>
<dbReference type="PROSITE" id="PS50157">
    <property type="entry name" value="ZINC_FINGER_C2H2_2"/>
    <property type="match status" value="1"/>
</dbReference>
<dbReference type="STRING" id="578459.A0A0P9EGY5"/>
<dbReference type="OrthoDB" id="8117402at2759"/>
<proteinExistence type="predicted"/>
<dbReference type="InterPro" id="IPR036236">
    <property type="entry name" value="Znf_C2H2_sf"/>
</dbReference>
<accession>A0A0P9EGY5</accession>
<dbReference type="Gene3D" id="3.30.160.60">
    <property type="entry name" value="Classic Zinc Finger"/>
    <property type="match status" value="1"/>
</dbReference>
<evidence type="ECO:0000313" key="4">
    <source>
        <dbReference type="EMBL" id="KPV72568.1"/>
    </source>
</evidence>
<evidence type="ECO:0000256" key="2">
    <source>
        <dbReference type="SAM" id="MobiDB-lite"/>
    </source>
</evidence>
<dbReference type="AlphaFoldDB" id="A0A0P9EGY5"/>